<dbReference type="STRING" id="449.LHA_0874"/>
<dbReference type="HOGENOM" id="CLU_2862264_0_0_6"/>
<sequence>MDKSEIYRQANIPSLTINYGAISNLEVSLTTGLLYQKQFIHAEDTEEPSLLRGYGFTDINLTLK</sequence>
<dbReference type="AlphaFoldDB" id="A0A0A8UQZ6"/>
<dbReference type="Proteomes" id="UP000032803">
    <property type="component" value="Chromosome I"/>
</dbReference>
<dbReference type="PATRIC" id="fig|449.7.peg.2963"/>
<keyword evidence="2" id="KW-1185">Reference proteome</keyword>
<accession>A0A0A8UQZ6</accession>
<evidence type="ECO:0000313" key="2">
    <source>
        <dbReference type="Proteomes" id="UP000032803"/>
    </source>
</evidence>
<organism evidence="1 2">
    <name type="scientific">Legionella hackeliae</name>
    <dbReference type="NCBI Taxonomy" id="449"/>
    <lineage>
        <taxon>Bacteria</taxon>
        <taxon>Pseudomonadati</taxon>
        <taxon>Pseudomonadota</taxon>
        <taxon>Gammaproteobacteria</taxon>
        <taxon>Legionellales</taxon>
        <taxon>Legionellaceae</taxon>
        <taxon>Legionella</taxon>
    </lineage>
</organism>
<proteinExistence type="predicted"/>
<evidence type="ECO:0000313" key="1">
    <source>
        <dbReference type="EMBL" id="CEK09951.1"/>
    </source>
</evidence>
<reference evidence="2" key="1">
    <citation type="submission" date="2014-09" db="EMBL/GenBank/DDBJ databases">
        <authorList>
            <person name="Gomez-Valero L."/>
        </authorList>
    </citation>
    <scope>NUCLEOTIDE SEQUENCE [LARGE SCALE GENOMIC DNA]</scope>
    <source>
        <strain evidence="2">ATCC35250</strain>
    </source>
</reference>
<dbReference type="EMBL" id="LN681225">
    <property type="protein sequence ID" value="CEK09951.1"/>
    <property type="molecule type" value="Genomic_DNA"/>
</dbReference>
<dbReference type="RefSeq" id="WP_052673579.1">
    <property type="nucleotide sequence ID" value="NZ_LN681225.1"/>
</dbReference>
<protein>
    <submittedName>
        <fullName evidence="1">Uncharacterized protein</fullName>
    </submittedName>
</protein>
<dbReference type="KEGG" id="lha:LHA_0874"/>
<gene>
    <name evidence="1" type="ORF">LHA_0874</name>
</gene>
<name>A0A0A8UQZ6_LEGHA</name>